<dbReference type="Gene3D" id="1.10.1750.10">
    <property type="match status" value="1"/>
</dbReference>
<dbReference type="GO" id="GO:0043565">
    <property type="term" value="F:sequence-specific DNA binding"/>
    <property type="evidence" value="ECO:0007669"/>
    <property type="project" value="InterPro"/>
</dbReference>
<organism evidence="2">
    <name type="scientific">marine sediment metagenome</name>
    <dbReference type="NCBI Taxonomy" id="412755"/>
    <lineage>
        <taxon>unclassified sequences</taxon>
        <taxon>metagenomes</taxon>
        <taxon>ecological metagenomes</taxon>
    </lineage>
</organism>
<sequence>MNYFAIPGFTRSFNIYTDNEKFDVLMKNISKVFDVDKEHIIGKVRRREYVEPRHCLIFMACSLTSLSLEYIGVKVGGRDHSTIIHSRENFYNLCLTNINIRNSLKKVCKLVNVRFDKVFYGKPIADIKTHKFKILNLVASQGPKGSIEIMDKLDFQEETNIHSRLFNLKRDGFIKMIGTISSHDPPKFDITAKGYQYLNRCT</sequence>
<dbReference type="AlphaFoldDB" id="A0A0F9T5E0"/>
<comment type="caution">
    <text evidence="2">The sequence shown here is derived from an EMBL/GenBank/DDBJ whole genome shotgun (WGS) entry which is preliminary data.</text>
</comment>
<dbReference type="CDD" id="cd06571">
    <property type="entry name" value="Bac_DnaA_C"/>
    <property type="match status" value="1"/>
</dbReference>
<dbReference type="Pfam" id="PF08299">
    <property type="entry name" value="Bac_DnaA_C"/>
    <property type="match status" value="1"/>
</dbReference>
<dbReference type="InterPro" id="IPR013159">
    <property type="entry name" value="DnaA_C"/>
</dbReference>
<gene>
    <name evidence="2" type="ORF">LCGC14_0371160</name>
</gene>
<name>A0A0F9T5E0_9ZZZZ</name>
<protein>
    <recommendedName>
        <fullName evidence="1">Chromosomal replication initiator DnaA C-terminal domain-containing protein</fullName>
    </recommendedName>
</protein>
<evidence type="ECO:0000313" key="2">
    <source>
        <dbReference type="EMBL" id="KKN76430.1"/>
    </source>
</evidence>
<dbReference type="GO" id="GO:0005524">
    <property type="term" value="F:ATP binding"/>
    <property type="evidence" value="ECO:0007669"/>
    <property type="project" value="InterPro"/>
</dbReference>
<accession>A0A0F9T5E0</accession>
<dbReference type="GO" id="GO:0006275">
    <property type="term" value="P:regulation of DNA replication"/>
    <property type="evidence" value="ECO:0007669"/>
    <property type="project" value="InterPro"/>
</dbReference>
<dbReference type="SUPFAM" id="SSF48295">
    <property type="entry name" value="TrpR-like"/>
    <property type="match status" value="1"/>
</dbReference>
<dbReference type="GO" id="GO:0006270">
    <property type="term" value="P:DNA replication initiation"/>
    <property type="evidence" value="ECO:0007669"/>
    <property type="project" value="InterPro"/>
</dbReference>
<dbReference type="EMBL" id="LAZR01000296">
    <property type="protein sequence ID" value="KKN76430.1"/>
    <property type="molecule type" value="Genomic_DNA"/>
</dbReference>
<proteinExistence type="predicted"/>
<reference evidence="2" key="1">
    <citation type="journal article" date="2015" name="Nature">
        <title>Complex archaea that bridge the gap between prokaryotes and eukaryotes.</title>
        <authorList>
            <person name="Spang A."/>
            <person name="Saw J.H."/>
            <person name="Jorgensen S.L."/>
            <person name="Zaremba-Niedzwiedzka K."/>
            <person name="Martijn J."/>
            <person name="Lind A.E."/>
            <person name="van Eijk R."/>
            <person name="Schleper C."/>
            <person name="Guy L."/>
            <person name="Ettema T.J."/>
        </authorList>
    </citation>
    <scope>NUCLEOTIDE SEQUENCE</scope>
</reference>
<feature type="domain" description="Chromosomal replication initiator DnaA C-terminal" evidence="1">
    <location>
        <begin position="21"/>
        <end position="90"/>
    </location>
</feature>
<dbReference type="InterPro" id="IPR010921">
    <property type="entry name" value="Trp_repressor/repl_initiator"/>
</dbReference>
<evidence type="ECO:0000259" key="1">
    <source>
        <dbReference type="SMART" id="SM00760"/>
    </source>
</evidence>
<dbReference type="SMART" id="SM00760">
    <property type="entry name" value="Bac_DnaA_C"/>
    <property type="match status" value="1"/>
</dbReference>